<dbReference type="Proteomes" id="UP000652761">
    <property type="component" value="Unassembled WGS sequence"/>
</dbReference>
<reference evidence="4" key="1">
    <citation type="submission" date="2017-07" db="EMBL/GenBank/DDBJ databases">
        <title>Taro Niue Genome Assembly and Annotation.</title>
        <authorList>
            <person name="Atibalentja N."/>
            <person name="Keating K."/>
            <person name="Fields C.J."/>
        </authorList>
    </citation>
    <scope>NUCLEOTIDE SEQUENCE</scope>
    <source>
        <strain evidence="4">Niue_2</strain>
        <tissue evidence="4">Leaf</tissue>
    </source>
</reference>
<dbReference type="EMBL" id="NMUH01003610">
    <property type="protein sequence ID" value="MQM06370.1"/>
    <property type="molecule type" value="Genomic_DNA"/>
</dbReference>
<dbReference type="AlphaFoldDB" id="A0A843WUZ2"/>
<gene>
    <name evidence="4" type="ORF">Taro_039190</name>
</gene>
<evidence type="ECO:0000256" key="2">
    <source>
        <dbReference type="SAM" id="MobiDB-lite"/>
    </source>
</evidence>
<evidence type="ECO:0000313" key="4">
    <source>
        <dbReference type="EMBL" id="MQM06370.1"/>
    </source>
</evidence>
<keyword evidence="5" id="KW-1185">Reference proteome</keyword>
<feature type="domain" description="CCHC-type" evidence="3">
    <location>
        <begin position="1"/>
        <end position="17"/>
    </location>
</feature>
<proteinExistence type="predicted"/>
<dbReference type="InterPro" id="IPR036875">
    <property type="entry name" value="Znf_CCHC_sf"/>
</dbReference>
<dbReference type="SUPFAM" id="SSF57756">
    <property type="entry name" value="Retrovirus zinc finger-like domains"/>
    <property type="match status" value="1"/>
</dbReference>
<dbReference type="SMART" id="SM00343">
    <property type="entry name" value="ZnF_C2HC"/>
    <property type="match status" value="1"/>
</dbReference>
<feature type="region of interest" description="Disordered" evidence="2">
    <location>
        <begin position="54"/>
        <end position="74"/>
    </location>
</feature>
<name>A0A843WUZ2_COLES</name>
<feature type="compositionally biased region" description="Basic and acidic residues" evidence="2">
    <location>
        <begin position="64"/>
        <end position="74"/>
    </location>
</feature>
<protein>
    <recommendedName>
        <fullName evidence="3">CCHC-type domain-containing protein</fullName>
    </recommendedName>
</protein>
<evidence type="ECO:0000256" key="1">
    <source>
        <dbReference type="PROSITE-ProRule" id="PRU00047"/>
    </source>
</evidence>
<dbReference type="Gene3D" id="4.10.60.10">
    <property type="entry name" value="Zinc finger, CCHC-type"/>
    <property type="match status" value="1"/>
</dbReference>
<keyword evidence="1" id="KW-0479">Metal-binding</keyword>
<dbReference type="GO" id="GO:0003676">
    <property type="term" value="F:nucleic acid binding"/>
    <property type="evidence" value="ECO:0007669"/>
    <property type="project" value="InterPro"/>
</dbReference>
<accession>A0A843WUZ2</accession>
<comment type="caution">
    <text evidence="4">The sequence shown here is derived from an EMBL/GenBank/DDBJ whole genome shotgun (WGS) entry which is preliminary data.</text>
</comment>
<dbReference type="GO" id="GO:0008270">
    <property type="term" value="F:zinc ion binding"/>
    <property type="evidence" value="ECO:0007669"/>
    <property type="project" value="UniProtKB-KW"/>
</dbReference>
<sequence length="74" mass="8278">RCLKCGSKDHRIRECPNLKKFVPRDVPATATMKLVTPAKENVLAEDDIDDVIRGETGVPVPREGAVRSDIEYEE</sequence>
<organism evidence="4 5">
    <name type="scientific">Colocasia esculenta</name>
    <name type="common">Wild taro</name>
    <name type="synonym">Arum esculentum</name>
    <dbReference type="NCBI Taxonomy" id="4460"/>
    <lineage>
        <taxon>Eukaryota</taxon>
        <taxon>Viridiplantae</taxon>
        <taxon>Streptophyta</taxon>
        <taxon>Embryophyta</taxon>
        <taxon>Tracheophyta</taxon>
        <taxon>Spermatophyta</taxon>
        <taxon>Magnoliopsida</taxon>
        <taxon>Liliopsida</taxon>
        <taxon>Araceae</taxon>
        <taxon>Aroideae</taxon>
        <taxon>Colocasieae</taxon>
        <taxon>Colocasia</taxon>
    </lineage>
</organism>
<feature type="non-terminal residue" evidence="4">
    <location>
        <position position="1"/>
    </location>
</feature>
<keyword evidence="1" id="KW-0863">Zinc-finger</keyword>
<evidence type="ECO:0000259" key="3">
    <source>
        <dbReference type="PROSITE" id="PS50158"/>
    </source>
</evidence>
<keyword evidence="1" id="KW-0862">Zinc</keyword>
<dbReference type="InterPro" id="IPR001878">
    <property type="entry name" value="Znf_CCHC"/>
</dbReference>
<dbReference type="PROSITE" id="PS50158">
    <property type="entry name" value="ZF_CCHC"/>
    <property type="match status" value="1"/>
</dbReference>
<evidence type="ECO:0000313" key="5">
    <source>
        <dbReference type="Proteomes" id="UP000652761"/>
    </source>
</evidence>